<comment type="caution">
    <text evidence="1">The sequence shown here is derived from an EMBL/GenBank/DDBJ whole genome shotgun (WGS) entry which is preliminary data.</text>
</comment>
<proteinExistence type="predicted"/>
<accession>A0AAN9F1I4</accession>
<dbReference type="Proteomes" id="UP001359559">
    <property type="component" value="Unassembled WGS sequence"/>
</dbReference>
<keyword evidence="2" id="KW-1185">Reference proteome</keyword>
<gene>
    <name evidence="1" type="ORF">RJT34_33165</name>
</gene>
<evidence type="ECO:0000313" key="1">
    <source>
        <dbReference type="EMBL" id="KAK7265545.1"/>
    </source>
</evidence>
<dbReference type="EMBL" id="JAYKXN010000008">
    <property type="protein sequence ID" value="KAK7265545.1"/>
    <property type="molecule type" value="Genomic_DNA"/>
</dbReference>
<organism evidence="1 2">
    <name type="scientific">Clitoria ternatea</name>
    <name type="common">Butterfly pea</name>
    <dbReference type="NCBI Taxonomy" id="43366"/>
    <lineage>
        <taxon>Eukaryota</taxon>
        <taxon>Viridiplantae</taxon>
        <taxon>Streptophyta</taxon>
        <taxon>Embryophyta</taxon>
        <taxon>Tracheophyta</taxon>
        <taxon>Spermatophyta</taxon>
        <taxon>Magnoliopsida</taxon>
        <taxon>eudicotyledons</taxon>
        <taxon>Gunneridae</taxon>
        <taxon>Pentapetalae</taxon>
        <taxon>rosids</taxon>
        <taxon>fabids</taxon>
        <taxon>Fabales</taxon>
        <taxon>Fabaceae</taxon>
        <taxon>Papilionoideae</taxon>
        <taxon>50 kb inversion clade</taxon>
        <taxon>NPAAA clade</taxon>
        <taxon>indigoferoid/millettioid clade</taxon>
        <taxon>Phaseoleae</taxon>
        <taxon>Clitoria</taxon>
    </lineage>
</organism>
<name>A0AAN9F1I4_CLITE</name>
<evidence type="ECO:0000313" key="2">
    <source>
        <dbReference type="Proteomes" id="UP001359559"/>
    </source>
</evidence>
<protein>
    <submittedName>
        <fullName evidence="1">Uncharacterized protein</fullName>
    </submittedName>
</protein>
<sequence length="95" mass="10908">MALSHSNTRMQAMSILCSKIVCYYNGLAGRNIWSSGWVCLFKLSSQLTRCFCDDSNTVTPIDKKNKNDATPLFIVAFPPNHHFWNFFLFDIRTPI</sequence>
<reference evidence="1 2" key="1">
    <citation type="submission" date="2024-01" db="EMBL/GenBank/DDBJ databases">
        <title>The genomes of 5 underutilized Papilionoideae crops provide insights into root nodulation and disease resistance.</title>
        <authorList>
            <person name="Yuan L."/>
        </authorList>
    </citation>
    <scope>NUCLEOTIDE SEQUENCE [LARGE SCALE GENOMIC DNA]</scope>
    <source>
        <strain evidence="1">LY-2023</strain>
        <tissue evidence="1">Leaf</tissue>
    </source>
</reference>
<dbReference type="AlphaFoldDB" id="A0AAN9F1I4"/>